<dbReference type="SUPFAM" id="SSF53474">
    <property type="entry name" value="alpha/beta-Hydrolases"/>
    <property type="match status" value="1"/>
</dbReference>
<comment type="caution">
    <text evidence="3">The sequence shown here is derived from an EMBL/GenBank/DDBJ whole genome shotgun (WGS) entry which is preliminary data.</text>
</comment>
<accession>A0A0J9XIF3</accession>
<feature type="compositionally biased region" description="Low complexity" evidence="1">
    <location>
        <begin position="330"/>
        <end position="348"/>
    </location>
</feature>
<sequence>MTSAAEHPIPDIPATTAISSIDSEGISLHVKTWLVPKDIPFRAKILFNHGFCDSAENFDDVFPEIAVRGYEVICFDQRGAGKTSPGKLFAITNERLVYVDLDKVIETVTKDYDGKIFLAGHSMGGGITLNYGIIGKYRERIDGYLAYAPLVLLHEKTRPGIILRTGVKFLAKYLPKVRSKTGLNLDYITTDQERIKFLKANPKRIEATGPQMAAMLDRGEKLVEVDFVENFVDKPVACFHGTGDLINAFRGTAQFFDLLKVSDKKLYSYPEYYHDLFHETRERVEHLLNDTFEWLDAHTSTGNVEETQKESAKVVEAAEKVQHEGPPEAEPITQAEPTTEAEPTTVSA</sequence>
<gene>
    <name evidence="3" type="ORF">BN980_GECA16s02232g</name>
</gene>
<feature type="domain" description="Serine aminopeptidase S33" evidence="2">
    <location>
        <begin position="42"/>
        <end position="280"/>
    </location>
</feature>
<dbReference type="InterPro" id="IPR022742">
    <property type="entry name" value="Hydrolase_4"/>
</dbReference>
<dbReference type="STRING" id="1173061.A0A0J9XIF3"/>
<feature type="compositionally biased region" description="Basic and acidic residues" evidence="1">
    <location>
        <begin position="306"/>
        <end position="326"/>
    </location>
</feature>
<name>A0A0J9XIF3_GEOCN</name>
<feature type="region of interest" description="Disordered" evidence="1">
    <location>
        <begin position="301"/>
        <end position="348"/>
    </location>
</feature>
<dbReference type="Pfam" id="PF12146">
    <property type="entry name" value="Hydrolase_4"/>
    <property type="match status" value="1"/>
</dbReference>
<proteinExistence type="predicted"/>
<dbReference type="PRINTS" id="PR00111">
    <property type="entry name" value="ABHYDROLASE"/>
</dbReference>
<dbReference type="OrthoDB" id="10249433at2759"/>
<evidence type="ECO:0000259" key="2">
    <source>
        <dbReference type="Pfam" id="PF12146"/>
    </source>
</evidence>
<dbReference type="EMBL" id="CCBN010000016">
    <property type="protein sequence ID" value="CDO56739.1"/>
    <property type="molecule type" value="Genomic_DNA"/>
</dbReference>
<keyword evidence="4" id="KW-1185">Reference proteome</keyword>
<evidence type="ECO:0000256" key="1">
    <source>
        <dbReference type="SAM" id="MobiDB-lite"/>
    </source>
</evidence>
<dbReference type="InterPro" id="IPR029058">
    <property type="entry name" value="AB_hydrolase_fold"/>
</dbReference>
<reference evidence="3" key="1">
    <citation type="submission" date="2014-03" db="EMBL/GenBank/DDBJ databases">
        <authorList>
            <person name="Casaregola S."/>
        </authorList>
    </citation>
    <scope>NUCLEOTIDE SEQUENCE [LARGE SCALE GENOMIC DNA]</scope>
    <source>
        <strain evidence="3">CLIB 918</strain>
    </source>
</reference>
<protein>
    <submittedName>
        <fullName evidence="3">Similar to Saccharomyces cerevisiae YKL094W YJU3 Monoglyceride lipase (MGL)</fullName>
    </submittedName>
</protein>
<dbReference type="InterPro" id="IPR000073">
    <property type="entry name" value="AB_hydrolase_1"/>
</dbReference>
<evidence type="ECO:0000313" key="3">
    <source>
        <dbReference type="EMBL" id="CDO56739.1"/>
    </source>
</evidence>
<dbReference type="Proteomes" id="UP000242525">
    <property type="component" value="Unassembled WGS sequence"/>
</dbReference>
<dbReference type="InterPro" id="IPR051044">
    <property type="entry name" value="MAG_DAG_Lipase"/>
</dbReference>
<dbReference type="AlphaFoldDB" id="A0A0J9XIF3"/>
<dbReference type="Gene3D" id="3.40.50.1820">
    <property type="entry name" value="alpha/beta hydrolase"/>
    <property type="match status" value="1"/>
</dbReference>
<organism evidence="3 4">
    <name type="scientific">Geotrichum candidum</name>
    <name type="common">Oospora lactis</name>
    <name type="synonym">Dipodascus geotrichum</name>
    <dbReference type="NCBI Taxonomy" id="1173061"/>
    <lineage>
        <taxon>Eukaryota</taxon>
        <taxon>Fungi</taxon>
        <taxon>Dikarya</taxon>
        <taxon>Ascomycota</taxon>
        <taxon>Saccharomycotina</taxon>
        <taxon>Dipodascomycetes</taxon>
        <taxon>Dipodascales</taxon>
        <taxon>Dipodascaceae</taxon>
        <taxon>Geotrichum</taxon>
    </lineage>
</organism>
<evidence type="ECO:0000313" key="4">
    <source>
        <dbReference type="Proteomes" id="UP000242525"/>
    </source>
</evidence>
<dbReference type="PANTHER" id="PTHR11614">
    <property type="entry name" value="PHOSPHOLIPASE-RELATED"/>
    <property type="match status" value="1"/>
</dbReference>